<dbReference type="EMBL" id="BLAB01000001">
    <property type="protein sequence ID" value="GER94502.1"/>
    <property type="molecule type" value="Genomic_DNA"/>
</dbReference>
<keyword evidence="6" id="KW-0238">DNA-binding</keyword>
<dbReference type="GO" id="GO:0004519">
    <property type="term" value="F:endonuclease activity"/>
    <property type="evidence" value="ECO:0007669"/>
    <property type="project" value="UniProtKB-KW"/>
</dbReference>
<dbReference type="PROSITE" id="PS00092">
    <property type="entry name" value="N6_MTASE"/>
    <property type="match status" value="1"/>
</dbReference>
<dbReference type="PANTHER" id="PTHR33841:SF1">
    <property type="entry name" value="DNA METHYLTRANSFERASE A"/>
    <property type="match status" value="1"/>
</dbReference>
<gene>
    <name evidence="11" type="ORF">A45J_2265</name>
</gene>
<dbReference type="PRINTS" id="PR00507">
    <property type="entry name" value="N12N6MTFRASE"/>
</dbReference>
<dbReference type="InterPro" id="IPR002052">
    <property type="entry name" value="DNA_methylase_N6_adenine_CS"/>
</dbReference>
<keyword evidence="11" id="KW-0378">Hydrolase</keyword>
<evidence type="ECO:0000256" key="1">
    <source>
        <dbReference type="ARBA" id="ARBA00011900"/>
    </source>
</evidence>
<evidence type="ECO:0000256" key="7">
    <source>
        <dbReference type="ARBA" id="ARBA00047942"/>
    </source>
</evidence>
<evidence type="ECO:0000256" key="2">
    <source>
        <dbReference type="ARBA" id="ARBA00022603"/>
    </source>
</evidence>
<dbReference type="AlphaFoldDB" id="A0A5J4L5H5"/>
<dbReference type="InterPro" id="IPR050953">
    <property type="entry name" value="N4_N6_ade-DNA_methylase"/>
</dbReference>
<evidence type="ECO:0000256" key="8">
    <source>
        <dbReference type="SAM" id="Coils"/>
    </source>
</evidence>
<feature type="domain" description="TaqI-like C-terminal specificity" evidence="10">
    <location>
        <begin position="933"/>
        <end position="1098"/>
    </location>
</feature>
<dbReference type="PANTHER" id="PTHR33841">
    <property type="entry name" value="DNA METHYLTRANSFERASE YEEA-RELATED"/>
    <property type="match status" value="1"/>
</dbReference>
<organism evidence="11">
    <name type="scientific">hot springs metagenome</name>
    <dbReference type="NCBI Taxonomy" id="433727"/>
    <lineage>
        <taxon>unclassified sequences</taxon>
        <taxon>metagenomes</taxon>
        <taxon>ecological metagenomes</taxon>
    </lineage>
</organism>
<evidence type="ECO:0000256" key="4">
    <source>
        <dbReference type="ARBA" id="ARBA00022691"/>
    </source>
</evidence>
<dbReference type="GO" id="GO:0032259">
    <property type="term" value="P:methylation"/>
    <property type="evidence" value="ECO:0007669"/>
    <property type="project" value="UniProtKB-KW"/>
</dbReference>
<evidence type="ECO:0000313" key="11">
    <source>
        <dbReference type="EMBL" id="GER94502.1"/>
    </source>
</evidence>
<name>A0A5J4L5H5_9ZZZZ</name>
<proteinExistence type="predicted"/>
<dbReference type="Gene3D" id="3.40.50.150">
    <property type="entry name" value="Vaccinia Virus protein VP39"/>
    <property type="match status" value="1"/>
</dbReference>
<evidence type="ECO:0000256" key="5">
    <source>
        <dbReference type="ARBA" id="ARBA00022747"/>
    </source>
</evidence>
<keyword evidence="8" id="KW-0175">Coiled coil</keyword>
<dbReference type="InterPro" id="IPR029063">
    <property type="entry name" value="SAM-dependent_MTases_sf"/>
</dbReference>
<dbReference type="InterPro" id="IPR011639">
    <property type="entry name" value="MethylTrfase_TaqI-like_dom"/>
</dbReference>
<keyword evidence="11" id="KW-0540">Nuclease</keyword>
<reference evidence="11" key="1">
    <citation type="submission" date="2019-10" db="EMBL/GenBank/DDBJ databases">
        <title>Metagenomic sequencing of thiosulfate-disproportionating enrichment culture.</title>
        <authorList>
            <person name="Umezawa K."/>
            <person name="Kojima H."/>
            <person name="Fukui M."/>
        </authorList>
    </citation>
    <scope>NUCLEOTIDE SEQUENCE</scope>
    <source>
        <strain evidence="11">45J</strain>
    </source>
</reference>
<dbReference type="Pfam" id="PF07669">
    <property type="entry name" value="Eco57I"/>
    <property type="match status" value="1"/>
</dbReference>
<accession>A0A5J4L5H5</accession>
<dbReference type="GO" id="GO:0003677">
    <property type="term" value="F:DNA binding"/>
    <property type="evidence" value="ECO:0007669"/>
    <property type="project" value="UniProtKB-KW"/>
</dbReference>
<protein>
    <recommendedName>
        <fullName evidence="1">site-specific DNA-methyltransferase (adenine-specific)</fullName>
        <ecNumber evidence="1">2.1.1.72</ecNumber>
    </recommendedName>
</protein>
<keyword evidence="2" id="KW-0489">Methyltransferase</keyword>
<dbReference type="Pfam" id="PF12950">
    <property type="entry name" value="TaqI_C"/>
    <property type="match status" value="1"/>
</dbReference>
<dbReference type="GO" id="GO:0009307">
    <property type="term" value="P:DNA restriction-modification system"/>
    <property type="evidence" value="ECO:0007669"/>
    <property type="project" value="UniProtKB-KW"/>
</dbReference>
<dbReference type="EC" id="2.1.1.72" evidence="1"/>
<feature type="domain" description="Type II methyltransferase M.TaqI-like" evidence="9">
    <location>
        <begin position="568"/>
        <end position="806"/>
    </location>
</feature>
<keyword evidence="11" id="KW-0255">Endonuclease</keyword>
<sequence>METLKDIINNFSPEEFIHFFRQKNRSFKPFNEPAPQYNDEDFTDCLFLGEIPFNATDRLIIYAFKVNRDLTERSGKKAQYEKGKKILKESYADAGIFIFYDSQGRFRFSLIHTDYTGTKRQWSHFKRYTYFVSPEETNKIFLQRIGDGDFSSLSAIKEAFSVEKVTKEFYQEIANWYFWALKEARFPPDAESEPNGRNIALIRLITRVIFIWFMRQKGIVKKELFDKGSLNSILKDLSDNEGTYYKAILQNLFFATLNTPIDQRKFRRQERYKGYLNKDYMNHTYFRYHNLFKDPERMKEIFNDIPFLNGGLFECLDKGKDDESNDTDREIRIDGFSDDPKKQPHLPNFLFFSEEQTVDLSNDYGEARYKKAKVRGLINILSSYNFTIDENTPVDEEVALDPELLGRVFENLLASYNPETATTARKATGSYYTPREIVDYMVRESIKEYLNTKISGIDEDKLNQLFSYDNDENPFDKKTTDALINAINNLKILDPAVGSGAFPMGALHSLVHILHKLDPHNEKWKAEQIKAVEHISDPKLKKEIQERIEESFALNELDYGRKLYLIQNCIYGIDIQPIAIQIAKLRFFISLLVDERVDRTKPNLGIEPLPNLETKFVSANTLIGLPMPDQLSLQSQDVSRLEEELKEIRNQYFIASDTKEKERLKKKDRETRNALARALKNGGFPVEATQKIALWNPYDTNKSADWFDPEWMFGINDGYDIVIGNPPYIQLQKNGGALARLYQSQNYETFQRTGDIYTLFYEKGINLLKDGGFLCLITSNKWMRAGYGEKLREFFTKHNPKILIDLGPGIFESATVDTNIFLIQKAKNENNLRAVTLKKEDGIDIAKQLKESGVILTNLSKDAWFIGSSAEQRLKEKIERIGKPLKEWDVNIYYGIKTGLNEAFIITTEKRDEILSNCRDEAERKRTEAIIKPVLGGKDLLRYYYEWAGLWVIVAKFGFYKEAHLYPAVVNHLRKYENPLKMRGQCRYTRTGKNKSKDFDGQHHWLELDNNPQDYYLSEFEKEKVVWLNLNRKWKFSFVEKGIFVEAALNFISSNKYSKLLTGILSSTVILWYFKKVGRMHDRGGFMCKIDTFKAIPLPSITLANQPIISQIEALVDKILSAKKSNPQADTKALEHEIDKLVYLLYELSEEEVRIVEGDK</sequence>
<dbReference type="InterPro" id="IPR025931">
    <property type="entry name" value="TaqI_C"/>
</dbReference>
<feature type="coiled-coil region" evidence="8">
    <location>
        <begin position="631"/>
        <end position="681"/>
    </location>
</feature>
<keyword evidence="5" id="KW-0680">Restriction system</keyword>
<evidence type="ECO:0000256" key="6">
    <source>
        <dbReference type="ARBA" id="ARBA00023125"/>
    </source>
</evidence>
<evidence type="ECO:0000259" key="10">
    <source>
        <dbReference type="Pfam" id="PF12950"/>
    </source>
</evidence>
<keyword evidence="3" id="KW-0808">Transferase</keyword>
<comment type="caution">
    <text evidence="11">The sequence shown here is derived from an EMBL/GenBank/DDBJ whole genome shotgun (WGS) entry which is preliminary data.</text>
</comment>
<dbReference type="SUPFAM" id="SSF53335">
    <property type="entry name" value="S-adenosyl-L-methionine-dependent methyltransferases"/>
    <property type="match status" value="1"/>
</dbReference>
<comment type="catalytic activity">
    <reaction evidence="7">
        <text>a 2'-deoxyadenosine in DNA + S-adenosyl-L-methionine = an N(6)-methyl-2'-deoxyadenosine in DNA + S-adenosyl-L-homocysteine + H(+)</text>
        <dbReference type="Rhea" id="RHEA:15197"/>
        <dbReference type="Rhea" id="RHEA-COMP:12418"/>
        <dbReference type="Rhea" id="RHEA-COMP:12419"/>
        <dbReference type="ChEBI" id="CHEBI:15378"/>
        <dbReference type="ChEBI" id="CHEBI:57856"/>
        <dbReference type="ChEBI" id="CHEBI:59789"/>
        <dbReference type="ChEBI" id="CHEBI:90615"/>
        <dbReference type="ChEBI" id="CHEBI:90616"/>
        <dbReference type="EC" id="2.1.1.72"/>
    </reaction>
</comment>
<keyword evidence="4" id="KW-0949">S-adenosyl-L-methionine</keyword>
<evidence type="ECO:0000256" key="3">
    <source>
        <dbReference type="ARBA" id="ARBA00022679"/>
    </source>
</evidence>
<dbReference type="GO" id="GO:0009007">
    <property type="term" value="F:site-specific DNA-methyltransferase (adenine-specific) activity"/>
    <property type="evidence" value="ECO:0007669"/>
    <property type="project" value="UniProtKB-EC"/>
</dbReference>
<evidence type="ECO:0000259" key="9">
    <source>
        <dbReference type="Pfam" id="PF07669"/>
    </source>
</evidence>